<dbReference type="RefSeq" id="WP_238749513.1">
    <property type="nucleotide sequence ID" value="NZ_CAKLPZ010000001.1"/>
</dbReference>
<dbReference type="InterPro" id="IPR026444">
    <property type="entry name" value="Secre_tail"/>
</dbReference>
<keyword evidence="1" id="KW-0732">Signal</keyword>
<dbReference type="EMBL" id="CAKLPZ010000001">
    <property type="protein sequence ID" value="CAH0999325.1"/>
    <property type="molecule type" value="Genomic_DNA"/>
</dbReference>
<dbReference type="Pfam" id="PF18962">
    <property type="entry name" value="Por_Secre_tail"/>
    <property type="match status" value="1"/>
</dbReference>
<accession>A0ABM9AX71</accession>
<comment type="caution">
    <text evidence="3">The sequence shown here is derived from an EMBL/GenBank/DDBJ whole genome shotgun (WGS) entry which is preliminary data.</text>
</comment>
<protein>
    <recommendedName>
        <fullName evidence="2">Secretion system C-terminal sorting domain-containing protein</fullName>
    </recommendedName>
</protein>
<organism evidence="3 4">
    <name type="scientific">Neolewinella maritima</name>
    <dbReference type="NCBI Taxonomy" id="1383882"/>
    <lineage>
        <taxon>Bacteria</taxon>
        <taxon>Pseudomonadati</taxon>
        <taxon>Bacteroidota</taxon>
        <taxon>Saprospiria</taxon>
        <taxon>Saprospirales</taxon>
        <taxon>Lewinellaceae</taxon>
        <taxon>Neolewinella</taxon>
    </lineage>
</organism>
<dbReference type="Gene3D" id="2.60.120.380">
    <property type="match status" value="1"/>
</dbReference>
<evidence type="ECO:0000313" key="4">
    <source>
        <dbReference type="Proteomes" id="UP000837803"/>
    </source>
</evidence>
<proteinExistence type="predicted"/>
<feature type="signal peptide" evidence="1">
    <location>
        <begin position="1"/>
        <end position="19"/>
    </location>
</feature>
<evidence type="ECO:0000256" key="1">
    <source>
        <dbReference type="SAM" id="SignalP"/>
    </source>
</evidence>
<sequence>MMRLLLLPLAVGLSYAATAQEVLAVGGGSDHTEQLALDWTVGQLATHTLATPGGLFTQGFHQPLLHVLPPAPATTADANVPTITVFPNPTQSLLNVTVTGAQQEAYSILEVLDTRGRMVVRQQSETYRATRQLDLIQLPPGTYQLRVAQASGQHTQTFTVIKLN</sequence>
<dbReference type="Proteomes" id="UP000837803">
    <property type="component" value="Unassembled WGS sequence"/>
</dbReference>
<keyword evidence="4" id="KW-1185">Reference proteome</keyword>
<feature type="chain" id="PRO_5045668489" description="Secretion system C-terminal sorting domain-containing protein" evidence="1">
    <location>
        <begin position="20"/>
        <end position="164"/>
    </location>
</feature>
<dbReference type="NCBIfam" id="TIGR04183">
    <property type="entry name" value="Por_Secre_tail"/>
    <property type="match status" value="1"/>
</dbReference>
<feature type="domain" description="Secretion system C-terminal sorting" evidence="2">
    <location>
        <begin position="85"/>
        <end position="159"/>
    </location>
</feature>
<evidence type="ECO:0000259" key="2">
    <source>
        <dbReference type="Pfam" id="PF18962"/>
    </source>
</evidence>
<reference evidence="3" key="1">
    <citation type="submission" date="2021-12" db="EMBL/GenBank/DDBJ databases">
        <authorList>
            <person name="Rodrigo-Torres L."/>
            <person name="Arahal R. D."/>
            <person name="Lucena T."/>
        </authorList>
    </citation>
    <scope>NUCLEOTIDE SEQUENCE</scope>
    <source>
        <strain evidence="3">CECT 8419</strain>
    </source>
</reference>
<evidence type="ECO:0000313" key="3">
    <source>
        <dbReference type="EMBL" id="CAH0999325.1"/>
    </source>
</evidence>
<name>A0ABM9AX71_9BACT</name>
<gene>
    <name evidence="3" type="ORF">LEM8419_00623</name>
</gene>